<feature type="region of interest" description="Disordered" evidence="1">
    <location>
        <begin position="563"/>
        <end position="585"/>
    </location>
</feature>
<dbReference type="EMBL" id="BAABGZ010000075">
    <property type="protein sequence ID" value="GAA4365946.1"/>
    <property type="molecule type" value="Genomic_DNA"/>
</dbReference>
<organism evidence="2 3">
    <name type="scientific">Hymenobacter saemangeumensis</name>
    <dbReference type="NCBI Taxonomy" id="1084522"/>
    <lineage>
        <taxon>Bacteria</taxon>
        <taxon>Pseudomonadati</taxon>
        <taxon>Bacteroidota</taxon>
        <taxon>Cytophagia</taxon>
        <taxon>Cytophagales</taxon>
        <taxon>Hymenobacteraceae</taxon>
        <taxon>Hymenobacter</taxon>
    </lineage>
</organism>
<proteinExistence type="predicted"/>
<dbReference type="Proteomes" id="UP001501153">
    <property type="component" value="Unassembled WGS sequence"/>
</dbReference>
<name>A0ABP8IRJ8_9BACT</name>
<reference evidence="3" key="1">
    <citation type="journal article" date="2019" name="Int. J. Syst. Evol. Microbiol.">
        <title>The Global Catalogue of Microorganisms (GCM) 10K type strain sequencing project: providing services to taxonomists for standard genome sequencing and annotation.</title>
        <authorList>
            <consortium name="The Broad Institute Genomics Platform"/>
            <consortium name="The Broad Institute Genome Sequencing Center for Infectious Disease"/>
            <person name="Wu L."/>
            <person name="Ma J."/>
        </authorList>
    </citation>
    <scope>NUCLEOTIDE SEQUENCE [LARGE SCALE GENOMIC DNA]</scope>
    <source>
        <strain evidence="3">JCM 17923</strain>
    </source>
</reference>
<protein>
    <submittedName>
        <fullName evidence="2">Uncharacterized protein</fullName>
    </submittedName>
</protein>
<evidence type="ECO:0000313" key="3">
    <source>
        <dbReference type="Proteomes" id="UP001501153"/>
    </source>
</evidence>
<comment type="caution">
    <text evidence="2">The sequence shown here is derived from an EMBL/GenBank/DDBJ whole genome shotgun (WGS) entry which is preliminary data.</text>
</comment>
<feature type="region of interest" description="Disordered" evidence="1">
    <location>
        <begin position="859"/>
        <end position="901"/>
    </location>
</feature>
<dbReference type="RefSeq" id="WP_345237577.1">
    <property type="nucleotide sequence ID" value="NZ_BAABGZ010000075.1"/>
</dbReference>
<sequence length="1646" mass="181093">MAEFRTSLKAQFPVVLLPVQVQVKYVEHDAAFLEKHPERARRELLVRIYPDRISVTTHEPDLTDSEALAGQTYWRQALGRPDLAERFSTVHDLGAWRVLVAKYGASRSAWVVQQTAPTNLGSIIFSLSNGAPAPEPTFRDFPPNDAAWNAPARAVCLPSRFVVTLFRQIPDVTLVADPYVQEHFLQRPLKDHFVYPDSIRDTTTEFLYTEPWMEVAGRDIKEGSIAVGIDPTSDSDLTDDAGLGGALAWMADFEQALEQGMAVAVPLDKLDDKELSTGFKRLVVLGVRDQGEGPEEQQHLLAELLRGHLYTEGLALVPQGTPTNNTSGQDSGFNSADQYNAEASFATFLAPARQPAVDPENQLGQADAPRLFDGLGMEFGEVAQVDPATATDVKEAQLMNRALWPATYGYFLEEMLRPVLGSAADSLKVIDWTRRFFEDNVIARGGLPAIRVGNEPYGMLLATPYSQWQVPTSLGTWGGTLWDLIRRLDATWTERLNQVADYQELSTEVPFRPEPPSQQNFLTVLGQDASSVEFYQRYMLGPSVLDTLAHRTNIWPVVDTAYHDDPNTPENPRQRNALPGRFDKPTPQVNPIYESFRLFFDPSGTLGLPQYEWPKIFNHAFESGYRKVVHTFADEPRPRAVYDDAPGAMIDGLPFSETNPIKPMGVADQPEERQVNYIEWLTQVDFDQIRTENFGVFYGGEVPGDFTVPDSLLYRLLRQAILLQYWDAGTRTLAEKGMMPYEAREEVEFFNITRQDTARWDWLYNQDFGMPLHAFLREGRNFYGDQLNQYIAQIAALGKLPTARLERLLAEHLDLGNHRIDAWKLGQVLYRLTELRQDYRIGSYVGAFGWLEDVKPQDRSGSFEQSVSTEKSAGDAASADEKALAFESTTSGKPRQDPDNLGYIHAPSINHGVAAAVLRQGYKSRQFETDPENPAANRMAVNLSSQRVRKALTILEGIRTGQSLGALLGQDFEQGLSQYTATTSDGKPYAFYLPRFRAKFPYSQEKTLLGQPALTGDSAPEQAARQTVDGLALLKGTQGAYPYGINASDLPAAASNPGFVAAVRRELDALANTVDALGDLTTGESIYQAVTGNVEQAAAILENVAKGRFPAAPEIVHPPRAGHKLTHRVLLHLPTATPALSNWGTTVTPRAAAEPALNRWLAGLLGNPALISIAYAYQVGSQPAVNDTLLLSAARLQPIDVLFMLDEQALQPGSAFALHLAHVIRQVHSVSEALVTVTFSNSVNSGLARLVPLTRRLRQLLGTCRPAVPQDFAAAGRLAPGETEAQLGSITFGEVAPRVQTLLTNLEQERQSLAAALAPASTTTTPQQLRALLHRIVLYGVPEAATATAPALVDDRATAQAVLGQLERRVSRATALLSEGGNSVQKFVEAAQALLGNDFHLSVQSQLTPSVENEYRSAVAASGTLITQLPNRHLSVLEWLQGIARVREPMDHLEKVMMLNDLLADASATNQVVRLAPAQLTSQGVRAADQWMGMAYTGDYVPANDTLSLVQILPEPYTVPTGGVQQALWLDEWMETIPQKEQTTSLVFHYDQPNTEAPQCVLLAVSPASEKEDPWTWSDLLGSVNEALDLAKKRAVEPDALAFTHLGMLLPGLTAPVSKEGVTLSNDFRRLNGTSQFVEELLLPSK</sequence>
<gene>
    <name evidence="2" type="ORF">GCM10023185_36700</name>
</gene>
<keyword evidence="3" id="KW-1185">Reference proteome</keyword>
<evidence type="ECO:0000313" key="2">
    <source>
        <dbReference type="EMBL" id="GAA4365946.1"/>
    </source>
</evidence>
<accession>A0ABP8IRJ8</accession>
<evidence type="ECO:0000256" key="1">
    <source>
        <dbReference type="SAM" id="MobiDB-lite"/>
    </source>
</evidence>
<feature type="compositionally biased region" description="Polar residues" evidence="1">
    <location>
        <begin position="859"/>
        <end position="871"/>
    </location>
</feature>